<evidence type="ECO:0000313" key="5">
    <source>
        <dbReference type="EMBL" id="KAF1942139.1"/>
    </source>
</evidence>
<dbReference type="Proteomes" id="UP000800038">
    <property type="component" value="Unassembled WGS sequence"/>
</dbReference>
<dbReference type="EMBL" id="ML976038">
    <property type="protein sequence ID" value="KAF1942139.1"/>
    <property type="molecule type" value="Genomic_DNA"/>
</dbReference>
<protein>
    <recommendedName>
        <fullName evidence="4">Ribosomal protein</fullName>
    </recommendedName>
</protein>
<comment type="similarity">
    <text evidence="1 4">Belongs to the bacterial ribosomal protein bL36 family.</text>
</comment>
<dbReference type="OrthoDB" id="10265903at2759"/>
<keyword evidence="6" id="KW-1185">Reference proteome</keyword>
<accession>A0A6A5SRE7</accession>
<dbReference type="GO" id="GO:1990904">
    <property type="term" value="C:ribonucleoprotein complex"/>
    <property type="evidence" value="ECO:0007669"/>
    <property type="project" value="UniProtKB-KW"/>
</dbReference>
<dbReference type="AlphaFoldDB" id="A0A6A5SRE7"/>
<dbReference type="InterPro" id="IPR035977">
    <property type="entry name" value="Ribosomal_bL36_sp"/>
</dbReference>
<dbReference type="InterPro" id="IPR052010">
    <property type="entry name" value="Ribosomal_LSU_bL36"/>
</dbReference>
<dbReference type="GO" id="GO:0006412">
    <property type="term" value="P:translation"/>
    <property type="evidence" value="ECO:0007669"/>
    <property type="project" value="InterPro"/>
</dbReference>
<name>A0A6A5SRE7_9PLEO</name>
<dbReference type="SUPFAM" id="SSF57840">
    <property type="entry name" value="Ribosomal protein L36"/>
    <property type="match status" value="1"/>
</dbReference>
<evidence type="ECO:0000256" key="3">
    <source>
        <dbReference type="ARBA" id="ARBA00023274"/>
    </source>
</evidence>
<dbReference type="GO" id="GO:0005840">
    <property type="term" value="C:ribosome"/>
    <property type="evidence" value="ECO:0007669"/>
    <property type="project" value="UniProtKB-KW"/>
</dbReference>
<dbReference type="HAMAP" id="MF_00251">
    <property type="entry name" value="Ribosomal_bL36"/>
    <property type="match status" value="1"/>
</dbReference>
<dbReference type="InterPro" id="IPR000473">
    <property type="entry name" value="Ribosomal_bL36"/>
</dbReference>
<gene>
    <name evidence="5" type="ORF">EJ02DRAFT_403002</name>
</gene>
<evidence type="ECO:0000313" key="6">
    <source>
        <dbReference type="Proteomes" id="UP000800038"/>
    </source>
</evidence>
<reference evidence="5" key="1">
    <citation type="journal article" date="2020" name="Stud. Mycol.">
        <title>101 Dothideomycetes genomes: a test case for predicting lifestyles and emergence of pathogens.</title>
        <authorList>
            <person name="Haridas S."/>
            <person name="Albert R."/>
            <person name="Binder M."/>
            <person name="Bloem J."/>
            <person name="Labutti K."/>
            <person name="Salamov A."/>
            <person name="Andreopoulos B."/>
            <person name="Baker S."/>
            <person name="Barry K."/>
            <person name="Bills G."/>
            <person name="Bluhm B."/>
            <person name="Cannon C."/>
            <person name="Castanera R."/>
            <person name="Culley D."/>
            <person name="Daum C."/>
            <person name="Ezra D."/>
            <person name="Gonzalez J."/>
            <person name="Henrissat B."/>
            <person name="Kuo A."/>
            <person name="Liang C."/>
            <person name="Lipzen A."/>
            <person name="Lutzoni F."/>
            <person name="Magnuson J."/>
            <person name="Mondo S."/>
            <person name="Nolan M."/>
            <person name="Ohm R."/>
            <person name="Pangilinan J."/>
            <person name="Park H.-J."/>
            <person name="Ramirez L."/>
            <person name="Alfaro M."/>
            <person name="Sun H."/>
            <person name="Tritt A."/>
            <person name="Yoshinaga Y."/>
            <person name="Zwiers L.-H."/>
            <person name="Turgeon B."/>
            <person name="Goodwin S."/>
            <person name="Spatafora J."/>
            <person name="Crous P."/>
            <person name="Grigoriev I."/>
        </authorList>
    </citation>
    <scope>NUCLEOTIDE SEQUENCE</scope>
    <source>
        <strain evidence="5">CBS 161.51</strain>
    </source>
</reference>
<evidence type="ECO:0000256" key="2">
    <source>
        <dbReference type="ARBA" id="ARBA00022980"/>
    </source>
</evidence>
<proteinExistence type="inferred from homology"/>
<dbReference type="GO" id="GO:0003735">
    <property type="term" value="F:structural constituent of ribosome"/>
    <property type="evidence" value="ECO:0007669"/>
    <property type="project" value="InterPro"/>
</dbReference>
<dbReference type="PANTHER" id="PTHR18804">
    <property type="entry name" value="RIBOSOMAL PROTEIN"/>
    <property type="match status" value="1"/>
</dbReference>
<evidence type="ECO:0000256" key="4">
    <source>
        <dbReference type="RuleBase" id="RU000570"/>
    </source>
</evidence>
<evidence type="ECO:0000256" key="1">
    <source>
        <dbReference type="ARBA" id="ARBA00007645"/>
    </source>
</evidence>
<dbReference type="PANTHER" id="PTHR18804:SF16">
    <property type="entry name" value="RIBOSOMAL PROTEIN"/>
    <property type="match status" value="1"/>
</dbReference>
<keyword evidence="3 4" id="KW-0687">Ribonucleoprotein</keyword>
<organism evidence="5 6">
    <name type="scientific">Clathrospora elynae</name>
    <dbReference type="NCBI Taxonomy" id="706981"/>
    <lineage>
        <taxon>Eukaryota</taxon>
        <taxon>Fungi</taxon>
        <taxon>Dikarya</taxon>
        <taxon>Ascomycota</taxon>
        <taxon>Pezizomycotina</taxon>
        <taxon>Dothideomycetes</taxon>
        <taxon>Pleosporomycetidae</taxon>
        <taxon>Pleosporales</taxon>
        <taxon>Diademaceae</taxon>
        <taxon>Clathrospora</taxon>
    </lineage>
</organism>
<dbReference type="Pfam" id="PF00444">
    <property type="entry name" value="Ribosomal_L36"/>
    <property type="match status" value="1"/>
</dbReference>
<keyword evidence="2 4" id="KW-0689">Ribosomal protein</keyword>
<dbReference type="NCBIfam" id="TIGR01022">
    <property type="entry name" value="rpmJ_bact"/>
    <property type="match status" value="1"/>
</dbReference>
<sequence>MLPRALLLPLRRPIFARPALRTSLRPRTRHIHTPTCSCLRPSFSTIRSTRLQSSQSSGINDLASRFTSLNLSGSGSGRAGFGQQTRGMKVRSSVKKLCDGCKSVRRKKGRYVYIICSKNPKHKQRQG</sequence>